<sequence>MKKALAALSVVIGAVSLTVFTLFLFAGPFPLVDLPLGVSGGLLFDAGLCFVFFLQHSAMIRSGIRDRIRRWIPEHWFGALFSLVSGGVLLAFVALWQESPVLIASAEGVLRWLLRGVFFLAVAGQLWMLRALQDIDVFGAAALQRGNSAPPPAGEILMTGPYGWVRHPAYFTTLVMIWAYPDLTADRVVLIFLFTVWIIAGTRLEERDLVEIYGQKYRAYQRAVPMLIPYRGPCRSKAPPKK</sequence>
<keyword evidence="3 6" id="KW-0812">Transmembrane</keyword>
<gene>
    <name evidence="8" type="ORF">BECKFM1743A_GA0114220_102532</name>
    <name evidence="9" type="ORF">BECKFM1743B_GA0114221_102145</name>
    <name evidence="7" type="ORF">BECKFM1743C_GA0114222_102482</name>
</gene>
<dbReference type="PANTHER" id="PTHR31040">
    <property type="entry name" value="NURIM"/>
    <property type="match status" value="1"/>
</dbReference>
<dbReference type="GO" id="GO:0032259">
    <property type="term" value="P:methylation"/>
    <property type="evidence" value="ECO:0007669"/>
    <property type="project" value="UniProtKB-KW"/>
</dbReference>
<dbReference type="EMBL" id="CAADEZ010000253">
    <property type="protein sequence ID" value="VFJ60001.1"/>
    <property type="molecule type" value="Genomic_DNA"/>
</dbReference>
<evidence type="ECO:0000313" key="8">
    <source>
        <dbReference type="EMBL" id="VFJ60001.1"/>
    </source>
</evidence>
<dbReference type="InterPro" id="IPR007318">
    <property type="entry name" value="Phopholipid_MeTrfase"/>
</dbReference>
<evidence type="ECO:0000256" key="4">
    <source>
        <dbReference type="ARBA" id="ARBA00022989"/>
    </source>
</evidence>
<comment type="similarity">
    <text evidence="2">Belongs to the nurim family.</text>
</comment>
<keyword evidence="5 6" id="KW-0472">Membrane</keyword>
<name>A0A450W4F2_9GAMM</name>
<proteinExistence type="inferred from homology"/>
<evidence type="ECO:0000256" key="1">
    <source>
        <dbReference type="ARBA" id="ARBA00004127"/>
    </source>
</evidence>
<keyword evidence="4 6" id="KW-1133">Transmembrane helix</keyword>
<feature type="transmembrane region" description="Helical" evidence="6">
    <location>
        <begin position="109"/>
        <end position="129"/>
    </location>
</feature>
<accession>A0A450W4F2</accession>
<dbReference type="PANTHER" id="PTHR31040:SF1">
    <property type="entry name" value="NURIM"/>
    <property type="match status" value="1"/>
</dbReference>
<keyword evidence="9" id="KW-0489">Methyltransferase</keyword>
<comment type="subcellular location">
    <subcellularLocation>
        <location evidence="1">Endomembrane system</location>
        <topology evidence="1">Multi-pass membrane protein</topology>
    </subcellularLocation>
</comment>
<keyword evidence="9" id="KW-0808">Transferase</keyword>
<dbReference type="EMBL" id="CAADFA010000248">
    <property type="protein sequence ID" value="VFJ59533.1"/>
    <property type="molecule type" value="Genomic_DNA"/>
</dbReference>
<protein>
    <submittedName>
        <fullName evidence="9">Protein-S-isoprenylcysteine O-methyltransferase Ste14</fullName>
    </submittedName>
</protein>
<dbReference type="EMBL" id="CAADFL010000214">
    <property type="protein sequence ID" value="VFK11910.1"/>
    <property type="molecule type" value="Genomic_DNA"/>
</dbReference>
<evidence type="ECO:0000256" key="5">
    <source>
        <dbReference type="ARBA" id="ARBA00023136"/>
    </source>
</evidence>
<evidence type="ECO:0000313" key="9">
    <source>
        <dbReference type="EMBL" id="VFK11910.1"/>
    </source>
</evidence>
<evidence type="ECO:0000256" key="2">
    <source>
        <dbReference type="ARBA" id="ARBA00010631"/>
    </source>
</evidence>
<reference evidence="9" key="1">
    <citation type="submission" date="2019-02" db="EMBL/GenBank/DDBJ databases">
        <authorList>
            <person name="Gruber-Vodicka R. H."/>
            <person name="Seah K. B. B."/>
        </authorList>
    </citation>
    <scope>NUCLEOTIDE SEQUENCE</scope>
    <source>
        <strain evidence="8">BECK_BZ163</strain>
        <strain evidence="9">BECK_BZ164</strain>
        <strain evidence="7">BECK_BZ165</strain>
    </source>
</reference>
<evidence type="ECO:0000313" key="7">
    <source>
        <dbReference type="EMBL" id="VFJ59533.1"/>
    </source>
</evidence>
<feature type="transmembrane region" description="Helical" evidence="6">
    <location>
        <begin position="75"/>
        <end position="97"/>
    </location>
</feature>
<dbReference type="GO" id="GO:0012505">
    <property type="term" value="C:endomembrane system"/>
    <property type="evidence" value="ECO:0007669"/>
    <property type="project" value="UniProtKB-SubCell"/>
</dbReference>
<dbReference type="GO" id="GO:0008168">
    <property type="term" value="F:methyltransferase activity"/>
    <property type="evidence" value="ECO:0007669"/>
    <property type="project" value="UniProtKB-KW"/>
</dbReference>
<dbReference type="InterPro" id="IPR033580">
    <property type="entry name" value="Nurim-like"/>
</dbReference>
<dbReference type="Gene3D" id="1.20.120.1630">
    <property type="match status" value="1"/>
</dbReference>
<organism evidence="9">
    <name type="scientific">Candidatus Kentrum sp. FM</name>
    <dbReference type="NCBI Taxonomy" id="2126340"/>
    <lineage>
        <taxon>Bacteria</taxon>
        <taxon>Pseudomonadati</taxon>
        <taxon>Pseudomonadota</taxon>
        <taxon>Gammaproteobacteria</taxon>
        <taxon>Candidatus Kentrum</taxon>
    </lineage>
</organism>
<evidence type="ECO:0000256" key="6">
    <source>
        <dbReference type="SAM" id="Phobius"/>
    </source>
</evidence>
<feature type="transmembrane region" description="Helical" evidence="6">
    <location>
        <begin position="36"/>
        <end position="54"/>
    </location>
</feature>
<dbReference type="Pfam" id="PF04191">
    <property type="entry name" value="PEMT"/>
    <property type="match status" value="1"/>
</dbReference>
<evidence type="ECO:0000256" key="3">
    <source>
        <dbReference type="ARBA" id="ARBA00022692"/>
    </source>
</evidence>
<dbReference type="AlphaFoldDB" id="A0A450W4F2"/>